<organism evidence="4 5">
    <name type="scientific">Triparma laevis f. inornata</name>
    <dbReference type="NCBI Taxonomy" id="1714386"/>
    <lineage>
        <taxon>Eukaryota</taxon>
        <taxon>Sar</taxon>
        <taxon>Stramenopiles</taxon>
        <taxon>Ochrophyta</taxon>
        <taxon>Bolidophyceae</taxon>
        <taxon>Parmales</taxon>
        <taxon>Triparmaceae</taxon>
        <taxon>Triparma</taxon>
    </lineage>
</organism>
<dbReference type="EMBL" id="BLQM01000346">
    <property type="protein sequence ID" value="GMH84588.1"/>
    <property type="molecule type" value="Genomic_DNA"/>
</dbReference>
<dbReference type="Gene3D" id="2.10.50.10">
    <property type="entry name" value="Tumor Necrosis Factor Receptor, subunit A, domain 2"/>
    <property type="match status" value="8"/>
</dbReference>
<proteinExistence type="predicted"/>
<dbReference type="Gene3D" id="2.60.120.200">
    <property type="match status" value="5"/>
</dbReference>
<evidence type="ECO:0000313" key="5">
    <source>
        <dbReference type="Proteomes" id="UP001162640"/>
    </source>
</evidence>
<name>A0A9W7EMG6_9STRA</name>
<dbReference type="InterPro" id="IPR001190">
    <property type="entry name" value="SRCR"/>
</dbReference>
<accession>A0A9W7EMG6</accession>
<evidence type="ECO:0000313" key="4">
    <source>
        <dbReference type="EMBL" id="GMH84588.1"/>
    </source>
</evidence>
<feature type="region of interest" description="Disordered" evidence="2">
    <location>
        <begin position="4778"/>
        <end position="4798"/>
    </location>
</feature>
<dbReference type="InterPro" id="IPR013320">
    <property type="entry name" value="ConA-like_dom_sf"/>
</dbReference>
<dbReference type="InterPro" id="IPR001368">
    <property type="entry name" value="TNFR/NGFR_Cys_rich_reg"/>
</dbReference>
<dbReference type="SMART" id="SM00208">
    <property type="entry name" value="TNFR"/>
    <property type="match status" value="11"/>
</dbReference>
<feature type="non-terminal residue" evidence="4">
    <location>
        <position position="1"/>
    </location>
</feature>
<dbReference type="SUPFAM" id="SSF56487">
    <property type="entry name" value="SRCR-like"/>
    <property type="match status" value="1"/>
</dbReference>
<dbReference type="Gene3D" id="2.10.220.10">
    <property type="entry name" value="Hormone Receptor, Insulin-like Growth Factor Receptor 1, Chain A, domain 2"/>
    <property type="match status" value="1"/>
</dbReference>
<dbReference type="SMART" id="SM00202">
    <property type="entry name" value="SR"/>
    <property type="match status" value="1"/>
</dbReference>
<dbReference type="SMART" id="SM00261">
    <property type="entry name" value="FU"/>
    <property type="match status" value="14"/>
</dbReference>
<reference evidence="5" key="1">
    <citation type="journal article" date="2023" name="Commun. Biol.">
        <title>Genome analysis of Parmales, the sister group of diatoms, reveals the evolutionary specialization of diatoms from phago-mixotrophs to photoautotrophs.</title>
        <authorList>
            <person name="Ban H."/>
            <person name="Sato S."/>
            <person name="Yoshikawa S."/>
            <person name="Yamada K."/>
            <person name="Nakamura Y."/>
            <person name="Ichinomiya M."/>
            <person name="Sato N."/>
            <person name="Blanc-Mathieu R."/>
            <person name="Endo H."/>
            <person name="Kuwata A."/>
            <person name="Ogata H."/>
        </authorList>
    </citation>
    <scope>NUCLEOTIDE SEQUENCE [LARGE SCALE GENOMIC DNA]</scope>
</reference>
<dbReference type="Pfam" id="PF13385">
    <property type="entry name" value="Laminin_G_3"/>
    <property type="match status" value="5"/>
</dbReference>
<dbReference type="InterPro" id="IPR009030">
    <property type="entry name" value="Growth_fac_rcpt_cys_sf"/>
</dbReference>
<dbReference type="GO" id="GO:0016020">
    <property type="term" value="C:membrane"/>
    <property type="evidence" value="ECO:0007669"/>
    <property type="project" value="InterPro"/>
</dbReference>
<comment type="caution">
    <text evidence="4">The sequence shown here is derived from an EMBL/GenBank/DDBJ whole genome shotgun (WGS) entry which is preliminary data.</text>
</comment>
<dbReference type="PANTHER" id="PTHR46967">
    <property type="entry name" value="INSULIN-LIKE GROWTH FACTOR BINDING PROTEIN,N-TERMINAL"/>
    <property type="match status" value="1"/>
</dbReference>
<dbReference type="PANTHER" id="PTHR46967:SF1">
    <property type="entry name" value="KERATIN-ASSOCIATED PROTEIN 16-1-LIKE"/>
    <property type="match status" value="1"/>
</dbReference>
<protein>
    <recommendedName>
        <fullName evidence="3">SRCR domain-containing protein</fullName>
    </recommendedName>
</protein>
<dbReference type="SUPFAM" id="SSF49899">
    <property type="entry name" value="Concanavalin A-like lectins/glucanases"/>
    <property type="match status" value="5"/>
</dbReference>
<evidence type="ECO:0000256" key="2">
    <source>
        <dbReference type="SAM" id="MobiDB-lite"/>
    </source>
</evidence>
<dbReference type="SMART" id="SM01411">
    <property type="entry name" value="Ephrin_rec_like"/>
    <property type="match status" value="35"/>
</dbReference>
<evidence type="ECO:0000256" key="1">
    <source>
        <dbReference type="ARBA" id="ARBA00023157"/>
    </source>
</evidence>
<dbReference type="PROSITE" id="PS50287">
    <property type="entry name" value="SRCR_2"/>
    <property type="match status" value="1"/>
</dbReference>
<dbReference type="SUPFAM" id="SSF57184">
    <property type="entry name" value="Growth factor receptor domain"/>
    <property type="match status" value="12"/>
</dbReference>
<evidence type="ECO:0000259" key="3">
    <source>
        <dbReference type="PROSITE" id="PS50287"/>
    </source>
</evidence>
<feature type="domain" description="SRCR" evidence="3">
    <location>
        <begin position="1448"/>
        <end position="1562"/>
    </location>
</feature>
<sequence>MTYSCGTLTGSSSTEEGCYDDEVMFWIQGLAASIICISPSKTCIISGSLTRQILYIDGTNSDGELTDKDDPDKSLRIIGVNFEKGGLDSVGSFGGALYLEDGTVVIIQCTFKRNIAGIGGAIFINKNGLLYLFSTSFFNNEDLLFPGTTSDVRQYSSSRIQSVVEVSGECGMHGSWRGGGTPGEQLEGFGSGYGTGWGNSLSISYTSLNCTSCISGTVGKWYDPGSCSSCNGGTYSEVGYQECVDCGVGEYSGDAAASCSSCGAGKYLNNGKTSTESTACLSCSPGTYSGNSFESCVACSAGKKIRVNNTTGVQDGVCSDCTVTSNWTDACVECTMGEYSGVGATECHGCAAGKLLLNSQTSSETDACTNCGTGSYSSPSSTSCSSCLAGKRLQNSATGNESIACVNCLTGEYSGDEENDCEACAAGKHLNRSSTANETLACSYCKIGQYSGSSSASCSTCSAGKRLVESETRAESIACKDCEAGYSSEASSITCTECTSGKYSNSSSFKCRNCVAGKYSGNHSGVCSSCAHGKHSGLTSSECTECAAGKHLVDPATNVSSIACANCPTGKYSGASMNNCAACAAGKILRNSESHATGDEALACISCDAGKYSRVSSESCILCDAGKYSDASSGSCNTCQAGKYSDHSSGSCVACPTGKYSTKNAASCKSCAAGKRLVNATSGNEAQACTTCLTGQYSGVASTSCTDCPVGKVLQNSTITIHVNGTEAEYESHACANCAAGTYKLFPRNETCINCVAGKYSGAAVSSSCTDCASGKYSGEEVTECIACIAGKLLVKTSTGNETLACDDCATGKYSPAQETECVACASGKKLVNSATGTEGLACESCAAGKHSGWSSADCTSCATGKFLTNFTRPDSTDACTDCGVGEYSGLASESCSSCVAGKYLADAATANVTLACTVCESGKYSTGPTSSCSDCGAGKFLSDDSVSEANHVNAEKCVVCSAGTYTADNHAATCTQCVAGTYLTDDGVAETQHDQESDCKVCTAGMYSNRTGLAACFDCAAGKFLTDNGVGQYITDNVTNLTVYDDSAATAAHDSESDCSVCDAGHHSGPGAANCDGCSAGKYSDVPIHDEELCKVCEIGKYITTEGATACLECPSGKINDNNSTDKGFHDEADDCVVCAHGKYSASPASSTCVDCGLGKFIFDNTVNFMNHDEEADCSICTAGTYTAVSGSASCLVCGKGKYLADDATDAALHNNETDCTLCVAGSYLTDNEGTNSTLHDDASDCSICASGKYSNSGAEVCTNCGVGKYLGGGSYTTGQLQDGTSVRIRDDSNNSPTFDSEGVVSGRVEVKPSGETAWGTQLLDDGVKSTNHDSVHDCTICVAGTYSAESSQSCDVCGQGKYLTDNATDASLHNNENDCVACSAGLHLADGGTDTALHDEASDCVICSAGKYSGEGFGECTDCDAGKYLADTGVLTSFQLQDGTGVRIRDDSNNSPTFDSEGVVSGRVEVKPSGETAWGTIWYSSWDDTDALVACRQLGNELGYAAVSGTVLDMHDTPDGSGEIWWMNVRCSGSEETLESCSKSTTTETAHGADIGITCQFTGSHKTLHDDETDCTTCASGKYSFNDGTASCTNCGAGKYLADDGDAYKAHDNSTDCVVCPSGKYQNQPAAATCVDCGVGKYLADDGARKYLTWNVTNATAQPVPIMQIYTDSEFIFSSEYWTNAETLNDDQPFTSDLDIKYAAFNTKPFRKIRVCVDSPDTNCFEHEFDTVYSSARALFNAGYIRDTSLNQNGILNAFNPTPGTYADCGMQRPGFNIECNDGNKARIGYCGNCPGQPCQLSDSDDADYAIGVGLTGQITGSQAAGWTGKLTSCLEMDKVDKRVWVSVMKLTVRQVSDRAAYEESAAAHDESDDCLVYCGVGMYLADNATGATFHDDERDCLVCESGKFQTETVAAECVNCGAGKFLADEGAAALEHDAVEKCIVCEAGTYTEDTHAAACTNCITGKFLPVRDTCTVIENVTAHHIWDFRNCTTGLPVTDSVGGGLAATPMNGPTCSADGLSLDGTDDWADIDDWEWGGITSFEVYVKYDSFNYFSKVFDFGSGESSDNVMLFNADTTSTIRWQVRQGSTQKDLITSNFDSSTWTHIVLTVKGTTMKMYKNGVLARMQTDGQEPNVLSRTQHWLGRSAWSTSGYFDGTIAYLKVWHGVELQQSDVTDLYAPHNTAHHFWDFRGCSTGNPVTDTIAGDLVATPTNGPTCSADGISLDGSDDFVNLDDWEWGGATSIEAYVKYDADCDSTCPSGSFGDNCQHEIRDVNNHSDLFNAISNADYGGSVGNNIVSDASVVRVEQGGYSGSPYAHSSLVYFLVDKYIDLVCTAEPHSCVLDGNNQRTIMEIYGTGSGTTKIAGFMFDDGNSGSSGGGLNVRGIVVLELCQFKSNSAVNGGAIYAYSSSTQLDTYGVSYEANTATIGGNDIYIFGSTVTVHTTCPDNWSGSPTTGSSLDITNYGTLSGTAKSFNEGSCSLTCPTGQNSLGDSGPCVTTVSKGPCPGDIFDFGNGEWSDNVFLRNEGSTSTIELNVVQGAHGDSVNHDGEDYKVLDSSNFDSAWTHVVLTVKGTYMKVYKNGVLVGSKTDGWEPNTMTRTQHLLGRSSWSSDGYFDGTIAYLKVWNGVELLQLDVTDLYVNKNDPSHFWDSRSICTVAVEPAFHDEELDCSICQSGKYSHNSGSTDCLSCGKGKFLADASTDPTLHDNETDCTLCDAGMYLTDDATDSTLHDHINDCSICASGKFSSSGAETCTNCGSGRYLTDEGAEATSHDSESDCIICEAGKYTAENLTFASSCTSCTAGKHLPDDGVEAAGHNEESDCVICAAGTYSAETAGFCTVCGQGKYLNDAATSAAEHDDASDCTSCVRGKILSDFGGDPLIVNGTDATFHDAESDCIVCASGKFNGEVAAGACTECVAGKYLEDNRLNASSHDDVSDCTICAFGTFSGAATAICTNCGPGKYLVDNGVDVTAHDDVTDCSVCTSGKYQNQAAAALCADCGAGKYLADNGVGKNFTVKGTNGTNATVVDYSAATAAHDENADCSVCESGKYSDQSVAATCVDCSVGKYLTDDGVAETQHDQESDCKICTAGMYSNRTGLAVCFDCAAGKYLTNNGTGTEFHDDESDCTTCDAGHHSGTGAARCDGCSAGKFSDAPLARNGNETDCVICEIGKYSITEGATACVECPSGKFNDNNATDKGFHDEVVSGSASCLVCGEGKLLSDDSTGAALHDEESDCTLCDAGTFLTDDGTNSTLHDDASDCSICASGKYSNSGAEVCSDCGIGKYIADDGANAALHAHESTCTVCKAGRYQDQAFAAACTQCVAGKYLPAGETTICTNSSIHYSSHHAFDFRGCTTGSPVTDSIVGGSLDFSSATSIFIEVITNSDSNMCYTFDPDADPWLRIDYPAGVLANLHSIAIHNRQHSETSNARINGGTVTVAQGSPASSAIAKSSGTGLWTSVALSGSQSVYTIFPGLTATPVNGPTCSADGISLDGTNDYVDITDWEWGGTTSIEVYVKYDSFNYYSPVFDFGNGHNSDTFNLFNPGTTSTIKWQVRQGSTPKALETSSFESSAWTHLVLTVKGTTMKIYKNGVLVGTKTNGHEPSITTRTQHWLGRSPIAGDGYFNGTIAYLRTWHGEELQQSNVTDLYSPYDPSIDNSLVSLICTSVRNSTFHDSESDCSVCESGKYSGAEAGTCIDCGMGHFLMDHKRDATAHDSFDDCSICNSGHYQDQTSAATCTSCVGGKFLGDDGGDSTLHDDVSDCTVCASGQYSSGDGAEACRDCGSGRYLTDDGANATSHDEESDCVICEAGKYTAENLTFASSCTSCIAGKHLANEGTSVASHDGESDCFMCGVGEYSFEGSKDCAICAAGKYLTDDGSGGMAALHDEDSDCTNCAAGKYLYDNRTDAALHDSELDCTICAAGKYADDGGDKDLHDDVSDCTVCASEKYSAIDGAASCSDCDAGKFLPVNETTTCIINPIRDTAHHVWDFRNRTTGSPVADSVSGDLVATPVNGPTCSVDGINLDGNDDFVDIDDWEWGGTTSIEVYVKYNSFNDWSRVFDFGSAALRDDVILSNYETSSKFHWRVDQGSTSKALSMSNFGPSTWTHVIVTVSGTTMKIYKNGVLVGTKTDGWEPNVLTRTYHIIGAAKGSDGAMSRYMDGTIGYLRMWHGVELQQSDATNLYSFQDPSVDNPTICITGPDPAFHDDESDCSTCQSGKYSHISGSTDCLVCGIGRYLTDDAVNAINHDAAEKCRVCGAGTYTDNTHAASCTNCGAGLYLEDDGVNLTNHDNVNDCSICVAGKYQDKISAGSCDDCGAGKYLSVNVTATCIINPIRDTADHVWDFRGCTTGSPIRDSIAGDLVATPINGPTCSADGISLDGNDDFVDIDDWEWGGTTSIEAYVNFDSFNDHSRVFDFGNGEASDNVVLNNIGTTSTMDWLVRQGCPSTPCYSAPNSLSMPSSGRHVTLPSPLTVSGGSATMSSDHSSTAYVYLKNSAGDTVAQFHTNPSGNSKTDTTLAFTADDVGSVEVATYSVYAWWNAATLTSLELECVGDCGDDTSSTYESLQTRNFDSSAWTHVVVTVSNTTMKIYKNGVLAGTKTDGHEPNVLARTQHWLGRSAGSSDGYFDGTIAYLRMWHGYLHVSENTTVPDPMSHDDESDCSICESGKYAHNSGSTNCYNCGIGKYLTDDAEDASNHDENADCSVCESGKFHNMAAVAYCHDCGVGRYLADEGITASEHDSEEKCIVCSAGTYASDTHAASCTQCDVGKYLHVSENTTVPDPMSHDDESDCSICESG</sequence>
<dbReference type="InterPro" id="IPR006212">
    <property type="entry name" value="Furin_repeat"/>
</dbReference>
<dbReference type="InterPro" id="IPR036772">
    <property type="entry name" value="SRCR-like_dom_sf"/>
</dbReference>
<dbReference type="Proteomes" id="UP001162640">
    <property type="component" value="Unassembled WGS sequence"/>
</dbReference>
<keyword evidence="1" id="KW-1015">Disulfide bond</keyword>
<gene>
    <name evidence="4" type="ORF">TL16_g09967</name>
</gene>